<dbReference type="Gene3D" id="3.90.1530.30">
    <property type="match status" value="1"/>
</dbReference>
<name>A0A7W6H309_9HYPH</name>
<evidence type="ECO:0000259" key="6">
    <source>
        <dbReference type="SMART" id="SM00470"/>
    </source>
</evidence>
<dbReference type="CDD" id="cd16393">
    <property type="entry name" value="SPO0J_N"/>
    <property type="match status" value="1"/>
</dbReference>
<evidence type="ECO:0000313" key="8">
    <source>
        <dbReference type="Proteomes" id="UP000542776"/>
    </source>
</evidence>
<dbReference type="GO" id="GO:0005694">
    <property type="term" value="C:chromosome"/>
    <property type="evidence" value="ECO:0007669"/>
    <property type="project" value="TreeGrafter"/>
</dbReference>
<evidence type="ECO:0000256" key="1">
    <source>
        <dbReference type="ARBA" id="ARBA00006295"/>
    </source>
</evidence>
<feature type="region of interest" description="Disordered" evidence="5">
    <location>
        <begin position="1"/>
        <end position="65"/>
    </location>
</feature>
<dbReference type="SMART" id="SM00470">
    <property type="entry name" value="ParB"/>
    <property type="match status" value="1"/>
</dbReference>
<proteinExistence type="inferred from homology"/>
<comment type="function">
    <text evidence="4">Involved in chromosome partition. Localize to both poles of the predivisional cell following completion of DNA replication. Binds to the DNA origin of replication.</text>
</comment>
<dbReference type="RefSeq" id="WP_183199103.1">
    <property type="nucleotide sequence ID" value="NZ_JACIEK010000002.1"/>
</dbReference>
<feature type="domain" description="ParB-like N-terminal" evidence="6">
    <location>
        <begin position="49"/>
        <end position="142"/>
    </location>
</feature>
<dbReference type="EMBL" id="JACIEK010000002">
    <property type="protein sequence ID" value="MBB3997546.1"/>
    <property type="molecule type" value="Genomic_DNA"/>
</dbReference>
<feature type="region of interest" description="Disordered" evidence="5">
    <location>
        <begin position="235"/>
        <end position="273"/>
    </location>
</feature>
<comment type="caution">
    <text evidence="7">The sequence shown here is derived from an EMBL/GenBank/DDBJ whole genome shotgun (WGS) entry which is preliminary data.</text>
</comment>
<evidence type="ECO:0000256" key="3">
    <source>
        <dbReference type="ARBA" id="ARBA00023125"/>
    </source>
</evidence>
<keyword evidence="2" id="KW-0159">Chromosome partition</keyword>
<gene>
    <name evidence="7" type="ORF">GGR04_001382</name>
</gene>
<comment type="similarity">
    <text evidence="1">Belongs to the ParB family.</text>
</comment>
<dbReference type="Pfam" id="PF02195">
    <property type="entry name" value="ParB_N"/>
    <property type="match status" value="1"/>
</dbReference>
<dbReference type="FunFam" id="1.10.10.2830:FF:000001">
    <property type="entry name" value="Chromosome partitioning protein ParB"/>
    <property type="match status" value="1"/>
</dbReference>
<dbReference type="GO" id="GO:0045881">
    <property type="term" value="P:positive regulation of sporulation resulting in formation of a cellular spore"/>
    <property type="evidence" value="ECO:0007669"/>
    <property type="project" value="TreeGrafter"/>
</dbReference>
<dbReference type="InterPro" id="IPR003115">
    <property type="entry name" value="ParB_N"/>
</dbReference>
<dbReference type="Proteomes" id="UP000542776">
    <property type="component" value="Unassembled WGS sequence"/>
</dbReference>
<dbReference type="AlphaFoldDB" id="A0A7W6H309"/>
<dbReference type="GO" id="GO:0007059">
    <property type="term" value="P:chromosome segregation"/>
    <property type="evidence" value="ECO:0007669"/>
    <property type="project" value="UniProtKB-KW"/>
</dbReference>
<dbReference type="Pfam" id="PF23552">
    <property type="entry name" value="ParB_C"/>
    <property type="match status" value="1"/>
</dbReference>
<dbReference type="PANTHER" id="PTHR33375:SF1">
    <property type="entry name" value="CHROMOSOME-PARTITIONING PROTEIN PARB-RELATED"/>
    <property type="match status" value="1"/>
</dbReference>
<organism evidence="7 8">
    <name type="scientific">Aureimonas pseudogalii</name>
    <dbReference type="NCBI Taxonomy" id="1744844"/>
    <lineage>
        <taxon>Bacteria</taxon>
        <taxon>Pseudomonadati</taxon>
        <taxon>Pseudomonadota</taxon>
        <taxon>Alphaproteobacteria</taxon>
        <taxon>Hyphomicrobiales</taxon>
        <taxon>Aurantimonadaceae</taxon>
        <taxon>Aureimonas</taxon>
    </lineage>
</organism>
<dbReference type="PANTHER" id="PTHR33375">
    <property type="entry name" value="CHROMOSOME-PARTITIONING PROTEIN PARB-RELATED"/>
    <property type="match status" value="1"/>
</dbReference>
<dbReference type="SUPFAM" id="SSF110849">
    <property type="entry name" value="ParB/Sulfiredoxin"/>
    <property type="match status" value="1"/>
</dbReference>
<dbReference type="NCBIfam" id="TIGR00180">
    <property type="entry name" value="parB_part"/>
    <property type="match status" value="1"/>
</dbReference>
<dbReference type="Pfam" id="PF17762">
    <property type="entry name" value="HTH_ParB"/>
    <property type="match status" value="1"/>
</dbReference>
<evidence type="ECO:0000256" key="5">
    <source>
        <dbReference type="SAM" id="MobiDB-lite"/>
    </source>
</evidence>
<dbReference type="InterPro" id="IPR004437">
    <property type="entry name" value="ParB/RepB/Spo0J"/>
</dbReference>
<dbReference type="FunFam" id="3.90.1530.30:FF:000001">
    <property type="entry name" value="Chromosome partitioning protein ParB"/>
    <property type="match status" value="1"/>
</dbReference>
<accession>A0A7W6H309</accession>
<dbReference type="Gene3D" id="1.10.10.2830">
    <property type="match status" value="1"/>
</dbReference>
<sequence length="336" mass="35419">MNDDKARQRLGRGLASLIGGSSGTLPARAGGGFPLPSLARTEDGPGGERRVPVGDLGANPRNPRRSFGEAELAELTASIRHHGVVQPILVRRTAAGAATRYEIVAGERRWRASQAAGLKDVPVVVREITDRESLEIAIIENVQRADLDAIEEALGYEMLMAEYGYTQADLGDVLGKSRSHVANTLRLLKLPESVKAMVSRGELSAGAARTAIAQGDPEAFARRIVEGGLSVREAETMARGGPSPVEPPAPAAPGGGRRSPSPSGRVKPMGGNEDADTQALERLLSDAIGLGVTIDMAGTGGTMRIDFRNLDDLDAICRRLQTRAGSGEDGPRIRSL</sequence>
<dbReference type="GO" id="GO:0003677">
    <property type="term" value="F:DNA binding"/>
    <property type="evidence" value="ECO:0007669"/>
    <property type="project" value="UniProtKB-KW"/>
</dbReference>
<evidence type="ECO:0000256" key="2">
    <source>
        <dbReference type="ARBA" id="ARBA00022829"/>
    </source>
</evidence>
<evidence type="ECO:0000256" key="4">
    <source>
        <dbReference type="ARBA" id="ARBA00025472"/>
    </source>
</evidence>
<dbReference type="InterPro" id="IPR041468">
    <property type="entry name" value="HTH_ParB/Spo0J"/>
</dbReference>
<protein>
    <submittedName>
        <fullName evidence="7">ParB family chromosome partitioning protein</fullName>
    </submittedName>
</protein>
<feature type="compositionally biased region" description="Basic and acidic residues" evidence="5">
    <location>
        <begin position="40"/>
        <end position="52"/>
    </location>
</feature>
<keyword evidence="3" id="KW-0238">DNA-binding</keyword>
<reference evidence="7 8" key="1">
    <citation type="submission" date="2020-08" db="EMBL/GenBank/DDBJ databases">
        <title>Genomic Encyclopedia of Type Strains, Phase IV (KMG-IV): sequencing the most valuable type-strain genomes for metagenomic binning, comparative biology and taxonomic classification.</title>
        <authorList>
            <person name="Goeker M."/>
        </authorList>
    </citation>
    <scope>NUCLEOTIDE SEQUENCE [LARGE SCALE GENOMIC DNA]</scope>
    <source>
        <strain evidence="7 8">DSM 102238</strain>
    </source>
</reference>
<dbReference type="InterPro" id="IPR057240">
    <property type="entry name" value="ParB_dimer_C"/>
</dbReference>
<keyword evidence="8" id="KW-1185">Reference proteome</keyword>
<dbReference type="InterPro" id="IPR050336">
    <property type="entry name" value="Chromosome_partition/occlusion"/>
</dbReference>
<evidence type="ECO:0000313" key="7">
    <source>
        <dbReference type="EMBL" id="MBB3997546.1"/>
    </source>
</evidence>
<dbReference type="InterPro" id="IPR036086">
    <property type="entry name" value="ParB/Sulfiredoxin_sf"/>
</dbReference>